<proteinExistence type="predicted"/>
<evidence type="ECO:0000313" key="2">
    <source>
        <dbReference type="EMBL" id="PWW76380.1"/>
    </source>
</evidence>
<keyword evidence="1" id="KW-0472">Membrane</keyword>
<feature type="transmembrane region" description="Helical" evidence="1">
    <location>
        <begin position="25"/>
        <end position="58"/>
    </location>
</feature>
<dbReference type="EMBL" id="PYWC01000034">
    <property type="protein sequence ID" value="PWW76380.1"/>
    <property type="molecule type" value="Genomic_DNA"/>
</dbReference>
<organism evidence="2 3">
    <name type="scientific">Tuber magnatum</name>
    <name type="common">white Piedmont truffle</name>
    <dbReference type="NCBI Taxonomy" id="42249"/>
    <lineage>
        <taxon>Eukaryota</taxon>
        <taxon>Fungi</taxon>
        <taxon>Dikarya</taxon>
        <taxon>Ascomycota</taxon>
        <taxon>Pezizomycotina</taxon>
        <taxon>Pezizomycetes</taxon>
        <taxon>Pezizales</taxon>
        <taxon>Tuberaceae</taxon>
        <taxon>Tuber</taxon>
    </lineage>
</organism>
<dbReference type="AlphaFoldDB" id="A0A317SRG1"/>
<protein>
    <submittedName>
        <fullName evidence="2">Uncharacterized protein</fullName>
    </submittedName>
</protein>
<name>A0A317SRG1_9PEZI</name>
<dbReference type="Proteomes" id="UP000246991">
    <property type="component" value="Unassembled WGS sequence"/>
</dbReference>
<sequence length="91" mass="10167">MGRNTTVNPHDPTTTRLDSQLNRLIWMVLIAGPTVILPPYAAFGSLLSLGTLYALWVCSFRRLWHAPRQSAPNDVSNLFGLHVHDKTIRAS</sequence>
<gene>
    <name evidence="2" type="ORF">C7212DRAFT_317679</name>
</gene>
<reference evidence="2 3" key="1">
    <citation type="submission" date="2018-03" db="EMBL/GenBank/DDBJ databases">
        <title>Genomes of Pezizomycetes fungi and the evolution of truffles.</title>
        <authorList>
            <person name="Murat C."/>
            <person name="Payen T."/>
            <person name="Noel B."/>
            <person name="Kuo A."/>
            <person name="Martin F.M."/>
        </authorList>
    </citation>
    <scope>NUCLEOTIDE SEQUENCE [LARGE SCALE GENOMIC DNA]</scope>
    <source>
        <strain evidence="2">091103-1</strain>
    </source>
</reference>
<comment type="caution">
    <text evidence="2">The sequence shown here is derived from an EMBL/GenBank/DDBJ whole genome shotgun (WGS) entry which is preliminary data.</text>
</comment>
<keyword evidence="3" id="KW-1185">Reference proteome</keyword>
<evidence type="ECO:0000256" key="1">
    <source>
        <dbReference type="SAM" id="Phobius"/>
    </source>
</evidence>
<evidence type="ECO:0000313" key="3">
    <source>
        <dbReference type="Proteomes" id="UP000246991"/>
    </source>
</evidence>
<keyword evidence="1" id="KW-1133">Transmembrane helix</keyword>
<accession>A0A317SRG1</accession>
<keyword evidence="1" id="KW-0812">Transmembrane</keyword>